<dbReference type="InterPro" id="IPR052018">
    <property type="entry name" value="PHP_domain"/>
</dbReference>
<dbReference type="InterPro" id="IPR004013">
    <property type="entry name" value="PHP_dom"/>
</dbReference>
<dbReference type="NCBIfam" id="NF038032">
    <property type="entry name" value="CehA_McbA_metalo"/>
    <property type="match status" value="1"/>
</dbReference>
<feature type="domain" description="Polymerase/histidinol phosphatase N-terminal" evidence="1">
    <location>
        <begin position="5"/>
        <end position="72"/>
    </location>
</feature>
<evidence type="ECO:0000313" key="2">
    <source>
        <dbReference type="EMBL" id="MBC8580452.1"/>
    </source>
</evidence>
<dbReference type="InterPro" id="IPR003141">
    <property type="entry name" value="Pol/His_phosphatase_N"/>
</dbReference>
<dbReference type="SMART" id="SM00481">
    <property type="entry name" value="POLIIIAc"/>
    <property type="match status" value="1"/>
</dbReference>
<dbReference type="Proteomes" id="UP000655830">
    <property type="component" value="Unassembled WGS sequence"/>
</dbReference>
<comment type="caution">
    <text evidence="2">The sequence shown here is derived from an EMBL/GenBank/DDBJ whole genome shotgun (WGS) entry which is preliminary data.</text>
</comment>
<dbReference type="GO" id="GO:0035312">
    <property type="term" value="F:5'-3' DNA exonuclease activity"/>
    <property type="evidence" value="ECO:0007669"/>
    <property type="project" value="TreeGrafter"/>
</dbReference>
<proteinExistence type="predicted"/>
<dbReference type="PANTHER" id="PTHR42924">
    <property type="entry name" value="EXONUCLEASE"/>
    <property type="match status" value="1"/>
</dbReference>
<name>A0A926ELC9_9FIRM</name>
<dbReference type="Gene3D" id="3.20.20.140">
    <property type="entry name" value="Metal-dependent hydrolases"/>
    <property type="match status" value="1"/>
</dbReference>
<reference evidence="2" key="1">
    <citation type="submission" date="2020-08" db="EMBL/GenBank/DDBJ databases">
        <title>Genome public.</title>
        <authorList>
            <person name="Liu C."/>
            <person name="Sun Q."/>
        </authorList>
    </citation>
    <scope>NUCLEOTIDE SEQUENCE</scope>
    <source>
        <strain evidence="2">NSJ-12</strain>
    </source>
</reference>
<dbReference type="AlphaFoldDB" id="A0A926ELC9"/>
<protein>
    <submittedName>
        <fullName evidence="2">CehA/McbA family metallohydrolase</fullName>
    </submittedName>
</protein>
<sequence length="306" mass="35099">MYKRLELHNHTIESDGNLTPSELIDLMCDDKVDAFALTDHNTISGHIKIQEALAKKNIPLSCIYGMEYTTYYGHILCFDLKEYIPWENINLHNPELLFKAIKEKGALAGVAHPFSYGYPIGCCRFEMTFTDYSCLDFIEIFNNPEPLHEVNEQGLLWWESLILEGHRIAFTSGMDLHSKDSMHGQFATFIEGKENGDIITELKQAIHTQRTWVSKGPLLVIEKNDYTKTLYISIQNTTKPGYVEDERPYLLSLRTKKETLCFSFNHKAPLIIPYSNLNSSSILIPKLYKDNLEIENLIAVAPVIYL</sequence>
<dbReference type="PANTHER" id="PTHR42924:SF3">
    <property type="entry name" value="POLYMERASE_HISTIDINOL PHOSPHATASE N-TERMINAL DOMAIN-CONTAINING PROTEIN"/>
    <property type="match status" value="1"/>
</dbReference>
<dbReference type="SUPFAM" id="SSF89550">
    <property type="entry name" value="PHP domain-like"/>
    <property type="match status" value="1"/>
</dbReference>
<evidence type="ECO:0000259" key="1">
    <source>
        <dbReference type="SMART" id="SM00481"/>
    </source>
</evidence>
<dbReference type="RefSeq" id="WP_177670853.1">
    <property type="nucleotide sequence ID" value="NZ_JACRSY010000021.1"/>
</dbReference>
<dbReference type="Pfam" id="PF02811">
    <property type="entry name" value="PHP"/>
    <property type="match status" value="1"/>
</dbReference>
<accession>A0A926ELC9</accession>
<keyword evidence="3" id="KW-1185">Reference proteome</keyword>
<evidence type="ECO:0000313" key="3">
    <source>
        <dbReference type="Proteomes" id="UP000655830"/>
    </source>
</evidence>
<dbReference type="InterPro" id="IPR016195">
    <property type="entry name" value="Pol/histidinol_Pase-like"/>
</dbReference>
<dbReference type="EMBL" id="JACRSY010000021">
    <property type="protein sequence ID" value="MBC8580452.1"/>
    <property type="molecule type" value="Genomic_DNA"/>
</dbReference>
<organism evidence="2 3">
    <name type="scientific">Zhenhengia yiwuensis</name>
    <dbReference type="NCBI Taxonomy" id="2763666"/>
    <lineage>
        <taxon>Bacteria</taxon>
        <taxon>Bacillati</taxon>
        <taxon>Bacillota</taxon>
        <taxon>Clostridia</taxon>
        <taxon>Lachnospirales</taxon>
        <taxon>Lachnospiraceae</taxon>
        <taxon>Zhenhengia</taxon>
    </lineage>
</organism>
<dbReference type="GO" id="GO:0004534">
    <property type="term" value="F:5'-3' RNA exonuclease activity"/>
    <property type="evidence" value="ECO:0007669"/>
    <property type="project" value="TreeGrafter"/>
</dbReference>
<gene>
    <name evidence="2" type="ORF">H8718_13030</name>
</gene>